<dbReference type="OMA" id="HNYDKAR"/>
<dbReference type="PRINTS" id="PR01547">
    <property type="entry name" value="YEAST176DUF"/>
</dbReference>
<dbReference type="InterPro" id="IPR015943">
    <property type="entry name" value="WD40/YVTN_repeat-like_dom_sf"/>
</dbReference>
<dbReference type="SUPFAM" id="SSF48371">
    <property type="entry name" value="ARM repeat"/>
    <property type="match status" value="1"/>
</dbReference>
<proteinExistence type="inferred from homology"/>
<keyword evidence="2" id="KW-0853">WD repeat</keyword>
<dbReference type="Proteomes" id="UP001165740">
    <property type="component" value="Chromosome 2"/>
</dbReference>
<evidence type="ECO:0000256" key="3">
    <source>
        <dbReference type="ARBA" id="ARBA00022737"/>
    </source>
</evidence>
<dbReference type="FunFam" id="1.25.10.10:FF:000276">
    <property type="entry name" value="Regulatory-associated protein of mTOR isoform 1"/>
    <property type="match status" value="1"/>
</dbReference>
<keyword evidence="5" id="KW-1185">Reference proteome</keyword>
<dbReference type="Gene3D" id="1.25.10.10">
    <property type="entry name" value="Leucine-rich Repeat Variant"/>
    <property type="match status" value="1"/>
</dbReference>
<dbReference type="GO" id="GO:0031931">
    <property type="term" value="C:TORC1 complex"/>
    <property type="evidence" value="ECO:0007669"/>
    <property type="project" value="InterPro"/>
</dbReference>
<dbReference type="Gene3D" id="2.130.10.10">
    <property type="entry name" value="YVTN repeat-like/Quinoprotein amine dehydrogenase"/>
    <property type="match status" value="2"/>
</dbReference>
<dbReference type="Pfam" id="PF14538">
    <property type="entry name" value="Raptor_N"/>
    <property type="match status" value="1"/>
</dbReference>
<dbReference type="GeneID" id="106055319"/>
<evidence type="ECO:0000313" key="7">
    <source>
        <dbReference type="RefSeq" id="XP_055876098.1"/>
    </source>
</evidence>
<evidence type="ECO:0000256" key="2">
    <source>
        <dbReference type="ARBA" id="ARBA00022574"/>
    </source>
</evidence>
<gene>
    <name evidence="6 7 8 9" type="primary">LOC106055319</name>
</gene>
<accession>A0A9W2ZMG2</accession>
<dbReference type="GO" id="GO:0005737">
    <property type="term" value="C:cytoplasm"/>
    <property type="evidence" value="ECO:0007669"/>
    <property type="project" value="TreeGrafter"/>
</dbReference>
<comment type="similarity">
    <text evidence="1">Belongs to the WD repeat RAPTOR family.</text>
</comment>
<dbReference type="GO" id="GO:0030307">
    <property type="term" value="P:positive regulation of cell growth"/>
    <property type="evidence" value="ECO:0007669"/>
    <property type="project" value="TreeGrafter"/>
</dbReference>
<dbReference type="SMART" id="SM00320">
    <property type="entry name" value="WD40"/>
    <property type="match status" value="7"/>
</dbReference>
<dbReference type="InterPro" id="IPR000357">
    <property type="entry name" value="HEAT"/>
</dbReference>
<dbReference type="InterPro" id="IPR004083">
    <property type="entry name" value="Raptor"/>
</dbReference>
<keyword evidence="3" id="KW-0677">Repeat</keyword>
<dbReference type="Pfam" id="PF00400">
    <property type="entry name" value="WD40"/>
    <property type="match status" value="2"/>
</dbReference>
<sequence>MAAKNTVSTENGEIFDESEGELVDSQLPVACHEKRHFGNIEGSKLCLQCWRMKERMKTVSVALVLCLNVGVDPPDVVKISPCARMECWIDPHTMSPQKALETIGSNLQKQYERWQPKARYKQSLDPTVEEMKKLCVSLRRNAKEERVLFHYIGHGVPKPTSNGEIWVFNKSYTQYIPLSLYDLQIWMGSPSIYVFDCSNAGIIIDLFKTFTTQREQESAQTTAAQINTEQSVPSSIKNSILLAACGSTENLPMNPDLPADLFTSCLTTPVKVALRWYVLNNRSLVPGLTMDMVDKIPGQLSDRRTMLGELNWIFTAITDTIAWNLLPRELFQKLFRQDLLVASLFRNFLLAERIMRSYNCIPISSPKLPSSHQHYMWQAWDLALDLCLQQLTLKPISPDGMTFIHSPFFAEQLTAFKVWLDYGTESRRPPEQLPIVLQVLLSQVHRVRALDLLGKFLDLGSWAVNLALSVGIFPYVLKLLQSSAKELRPLLVFIWAKILAVDPSCQTDLVKDSGHKYFLGLLSETTAAPEHRTMAAFVMAIIMNNYAPGREAALKDNTISTCLEQLSDPNAHLRQWLALCLAKVWTNFDNARWCGVRDRAHEKLSKLLSDPEPEVRAATVFALGTFVSRSPDRTDHSVAVDVNVGNLLVTCITDGSPLVRKELVVAFGGYVSVYISQFVNLVKRIQEEEKERMAMSLDMASMFAPPRPVDSFASGGMRRSQSRGSFKSLTTSYVIVRRRSRICSLSEFSASSHQLSTMTTSPSTDSLGDERLVIRRVSSGASITGHTFVTVYSSMWQALNELAADPHPQVAVMAKSVVDAVKKKASTTARPRQVVQAVVTQNNHSIASSPSRPANMPLGTPPQNMMNASSNQYSINHPPRKVFEKIPSSTQLEENKEEDNSSITDKVNTQFFEWSCRYFSESLMCLKKDHDPESKAYHQRQYRFLRNARIRSQGREQMRAGVNRLDDQMFVNRVNAVPTAIKFHPYENFLAVADSYNVSFWDLEQGTKVSELTNPAALERASQPLFRASRITSIDFMNPHDIALFMFCTEDGAIRIYRNFLSLNEYERELVTAFKGLSEILPSERGSGLVTEWEQETTTLITSGNARIIRLWDMQKETKICDISTGADSCVTSLASDPLGKSLLIAGCGDGSVRLFDRRLNPAECRVMTLKEHNSWVLKVHLQRGSEGKIVSACCDGDIRFWDPRFTDSVRKFNTPTPLSSVDIHPRADIIACGSTNQCMTAYSPTGTVLSTVKYHEGFLGQRIGNASCMSFHPYLVKLATGSADCFVSIYTTARNIPPL</sequence>
<dbReference type="GO" id="GO:0038202">
    <property type="term" value="P:TORC1 signaling"/>
    <property type="evidence" value="ECO:0007669"/>
    <property type="project" value="TreeGrafter"/>
</dbReference>
<dbReference type="RefSeq" id="XP_055876098.1">
    <property type="nucleotide sequence ID" value="XM_056020123.1"/>
</dbReference>
<dbReference type="SMART" id="SM01302">
    <property type="entry name" value="Raptor_N"/>
    <property type="match status" value="1"/>
</dbReference>
<organism evidence="5 9">
    <name type="scientific">Biomphalaria glabrata</name>
    <name type="common">Bloodfluke planorb</name>
    <name type="synonym">Freshwater snail</name>
    <dbReference type="NCBI Taxonomy" id="6526"/>
    <lineage>
        <taxon>Eukaryota</taxon>
        <taxon>Metazoa</taxon>
        <taxon>Spiralia</taxon>
        <taxon>Lophotrochozoa</taxon>
        <taxon>Mollusca</taxon>
        <taxon>Gastropoda</taxon>
        <taxon>Heterobranchia</taxon>
        <taxon>Euthyneura</taxon>
        <taxon>Panpulmonata</taxon>
        <taxon>Hygrophila</taxon>
        <taxon>Lymnaeoidea</taxon>
        <taxon>Planorbidae</taxon>
        <taxon>Biomphalaria</taxon>
    </lineage>
</organism>
<protein>
    <submittedName>
        <fullName evidence="6 7">Regulatory-associated protein of mTOR-like isoform X1</fullName>
    </submittedName>
</protein>
<dbReference type="InterPro" id="IPR016024">
    <property type="entry name" value="ARM-type_fold"/>
</dbReference>
<dbReference type="RefSeq" id="XP_055876099.1">
    <property type="nucleotide sequence ID" value="XM_056020124.1"/>
</dbReference>
<evidence type="ECO:0000313" key="6">
    <source>
        <dbReference type="RefSeq" id="XP_055876097.1"/>
    </source>
</evidence>
<evidence type="ECO:0000313" key="5">
    <source>
        <dbReference type="Proteomes" id="UP001165740"/>
    </source>
</evidence>
<evidence type="ECO:0000313" key="9">
    <source>
        <dbReference type="RefSeq" id="XP_055876100.1"/>
    </source>
</evidence>
<dbReference type="GO" id="GO:0010506">
    <property type="term" value="P:regulation of autophagy"/>
    <property type="evidence" value="ECO:0007669"/>
    <property type="project" value="TreeGrafter"/>
</dbReference>
<dbReference type="GO" id="GO:0009267">
    <property type="term" value="P:cellular response to starvation"/>
    <property type="evidence" value="ECO:0007669"/>
    <property type="project" value="TreeGrafter"/>
</dbReference>
<reference evidence="6 7" key="1">
    <citation type="submission" date="2025-04" db="UniProtKB">
        <authorList>
            <consortium name="RefSeq"/>
        </authorList>
    </citation>
    <scope>IDENTIFICATION</scope>
</reference>
<dbReference type="PANTHER" id="PTHR12848:SF16">
    <property type="entry name" value="REGULATORY-ASSOCIATED PROTEIN OF MTOR"/>
    <property type="match status" value="1"/>
</dbReference>
<dbReference type="GO" id="GO:0030674">
    <property type="term" value="F:protein-macromolecule adaptor activity"/>
    <property type="evidence" value="ECO:0007669"/>
    <property type="project" value="TreeGrafter"/>
</dbReference>
<dbReference type="RefSeq" id="XP_055876097.1">
    <property type="nucleotide sequence ID" value="XM_056020122.1"/>
</dbReference>
<dbReference type="InterPro" id="IPR029347">
    <property type="entry name" value="Raptor_N"/>
</dbReference>
<dbReference type="InterPro" id="IPR011989">
    <property type="entry name" value="ARM-like"/>
</dbReference>
<evidence type="ECO:0000259" key="4">
    <source>
        <dbReference type="SMART" id="SM01302"/>
    </source>
</evidence>
<feature type="domain" description="Raptor N-terminal CASPase-like" evidence="4">
    <location>
        <begin position="55"/>
        <end position="208"/>
    </location>
</feature>
<dbReference type="RefSeq" id="XP_055876100.1">
    <property type="nucleotide sequence ID" value="XM_056020125.1"/>
</dbReference>
<name>A0A9W2ZMG2_BIOGL</name>
<dbReference type="InterPro" id="IPR036322">
    <property type="entry name" value="WD40_repeat_dom_sf"/>
</dbReference>
<dbReference type="Pfam" id="PF02985">
    <property type="entry name" value="HEAT"/>
    <property type="match status" value="1"/>
</dbReference>
<dbReference type="GO" id="GO:0071230">
    <property type="term" value="P:cellular response to amino acid stimulus"/>
    <property type="evidence" value="ECO:0007669"/>
    <property type="project" value="TreeGrafter"/>
</dbReference>
<dbReference type="OrthoDB" id="10262360at2759"/>
<evidence type="ECO:0000313" key="8">
    <source>
        <dbReference type="RefSeq" id="XP_055876099.1"/>
    </source>
</evidence>
<dbReference type="FunFam" id="2.130.10.10:FF:000072">
    <property type="entry name" value="Regulatory-associated protein of MTOR, complex 1"/>
    <property type="match status" value="1"/>
</dbReference>
<dbReference type="InterPro" id="IPR001680">
    <property type="entry name" value="WD40_rpt"/>
</dbReference>
<dbReference type="PANTHER" id="PTHR12848">
    <property type="entry name" value="REGULATORY-ASSOCIATED PROTEIN OF MTOR"/>
    <property type="match status" value="1"/>
</dbReference>
<evidence type="ECO:0000256" key="1">
    <source>
        <dbReference type="ARBA" id="ARBA00009257"/>
    </source>
</evidence>
<dbReference type="SUPFAM" id="SSF50978">
    <property type="entry name" value="WD40 repeat-like"/>
    <property type="match status" value="1"/>
</dbReference>